<evidence type="ECO:0000256" key="1">
    <source>
        <dbReference type="SAM" id="Phobius"/>
    </source>
</evidence>
<organism evidence="2 3">
    <name type="scientific">Methanolobus vulcani</name>
    <dbReference type="NCBI Taxonomy" id="38026"/>
    <lineage>
        <taxon>Archaea</taxon>
        <taxon>Methanobacteriati</taxon>
        <taxon>Methanobacteriota</taxon>
        <taxon>Stenosarchaea group</taxon>
        <taxon>Methanomicrobia</taxon>
        <taxon>Methanosarcinales</taxon>
        <taxon>Methanosarcinaceae</taxon>
        <taxon>Methanolobus</taxon>
    </lineage>
</organism>
<feature type="transmembrane region" description="Helical" evidence="1">
    <location>
        <begin position="394"/>
        <end position="413"/>
    </location>
</feature>
<dbReference type="PANTHER" id="PTHR35902">
    <property type="entry name" value="S-LAYER DOMAIN-LIKE PROTEIN-RELATED"/>
    <property type="match status" value="1"/>
</dbReference>
<proteinExistence type="predicted"/>
<sequence>MLALGNNKKGQTFAASLVLRISLILILFLSMSHVASAAEGANLEVSILRYEPAPAEIGEYVSVWVKVENLGYAKAEDLSIKIVPDYPFSVDSSANALVNVGILSPDNAAVHEYRLYTDSAAKQGTGTFEVWYQEESGGTWFKKEFELRVGSDSFDSKGTIQLVGEPVKEPEVFMPGDEGTISFTLKNSATDYTITIDGEQYDTNARIQSASLEGADGIKVTTGTYYGNGVIGPGESVDLTYNVEVANDTADGTYYLDFSIVGSSHSYNSNWRIPVKVDCSSVRVIPSKPLALENGEGTLEFDVANIHPNELSSVSVKLKAEGIEFSPSEYFIGSMDSDELFTIEIEAKAVSEDITFPQDLVITADYRNGLNEHTEEITTRQLQHNVVETGGSSGIYLVVILLVVVGAGAYYLYRKKKGKEVKE</sequence>
<reference evidence="2 3" key="1">
    <citation type="submission" date="2019-06" db="EMBL/GenBank/DDBJ databases">
        <title>Draft genome sequence of Methanolobus vulcani B1d.</title>
        <authorList>
            <person name="Creighbaum A.J."/>
            <person name="Ticak T."/>
            <person name="Hariraju D."/>
            <person name="Arivett B.A."/>
            <person name="Ferguson D.J.Jr."/>
        </authorList>
    </citation>
    <scope>NUCLEOTIDE SEQUENCE [LARGE SCALE GENOMIC DNA]</scope>
    <source>
        <strain evidence="2 3">B1d</strain>
    </source>
</reference>
<name>A0A7Z8P0Z5_9EURY</name>
<keyword evidence="1" id="KW-1133">Transmembrane helix</keyword>
<evidence type="ECO:0000313" key="3">
    <source>
        <dbReference type="Proteomes" id="UP000319335"/>
    </source>
</evidence>
<dbReference type="AlphaFoldDB" id="A0A7Z8P0Z5"/>
<dbReference type="PANTHER" id="PTHR35902:SF3">
    <property type="entry name" value="NPCBM-ASSOCIATED, NEW3 DOMAIN OF ALPHA-GALACTOSIDASE"/>
    <property type="match status" value="1"/>
</dbReference>
<dbReference type="Proteomes" id="UP000319335">
    <property type="component" value="Unassembled WGS sequence"/>
</dbReference>
<gene>
    <name evidence="2" type="ORF">FKV42_08320</name>
</gene>
<keyword evidence="3" id="KW-1185">Reference proteome</keyword>
<keyword evidence="1" id="KW-0472">Membrane</keyword>
<dbReference type="NCBIfam" id="TIGR01167">
    <property type="entry name" value="LPXTG_anchor"/>
    <property type="match status" value="1"/>
</dbReference>
<accession>A0A7Z8P0Z5</accession>
<comment type="caution">
    <text evidence="2">The sequence shown here is derived from an EMBL/GenBank/DDBJ whole genome shotgun (WGS) entry which is preliminary data.</text>
</comment>
<keyword evidence="1" id="KW-0812">Transmembrane</keyword>
<dbReference type="EMBL" id="VIAQ01000015">
    <property type="protein sequence ID" value="TQD25052.1"/>
    <property type="molecule type" value="Genomic_DNA"/>
</dbReference>
<evidence type="ECO:0000313" key="2">
    <source>
        <dbReference type="EMBL" id="TQD25052.1"/>
    </source>
</evidence>
<protein>
    <submittedName>
        <fullName evidence="2">LPXTG cell wall anchor domain-containing protein</fullName>
    </submittedName>
</protein>